<dbReference type="PANTHER" id="PTHR33514:SF13">
    <property type="entry name" value="PROTEIN ABCI12, CHLOROPLASTIC"/>
    <property type="match status" value="1"/>
</dbReference>
<feature type="transmembrane region" description="Helical" evidence="5">
    <location>
        <begin position="243"/>
        <end position="267"/>
    </location>
</feature>
<keyword evidence="4 5" id="KW-0472">Membrane</keyword>
<dbReference type="AlphaFoldDB" id="A0A348AEC0"/>
<gene>
    <name evidence="6" type="primary">ykoC</name>
    <name evidence="6" type="ORF">MAMMFC1_00051</name>
</gene>
<evidence type="ECO:0000256" key="3">
    <source>
        <dbReference type="ARBA" id="ARBA00022989"/>
    </source>
</evidence>
<name>A0A348AEC0_9FIRM</name>
<keyword evidence="3 5" id="KW-1133">Transmembrane helix</keyword>
<sequence>MLNWQELTRTDGATPLHRLDPRVKIATLLITGMVVILLDNPWLLAAYVAAGLAGMLAARLELLKLKVVAVVILMGLWGAVFSQALFYEQVPRTAIFTLISPEMPVLGKLTQGLYVYQEGVVYGLRQGLRMAAMTSLGLLACWTTETRLLLLGLVRMRLPYSLAFMTVTAVRFIPVMMQETMQVITASRMRGGSRLSIRLLTPILANCLRRAGTLAVAVESRAFRSSHCRTYLEELRLLAAEKVFLAGYLAAAAAIAAGKTSLILYHYGFYYSSALRPVYEFATNYL</sequence>
<dbReference type="EMBL" id="AP018449">
    <property type="protein sequence ID" value="BBB89418.1"/>
    <property type="molecule type" value="Genomic_DNA"/>
</dbReference>
<dbReference type="KEGG" id="mana:MAMMFC1_00051"/>
<evidence type="ECO:0000256" key="5">
    <source>
        <dbReference type="SAM" id="Phobius"/>
    </source>
</evidence>
<evidence type="ECO:0000256" key="2">
    <source>
        <dbReference type="ARBA" id="ARBA00022692"/>
    </source>
</evidence>
<dbReference type="Proteomes" id="UP000276437">
    <property type="component" value="Chromosome"/>
</dbReference>
<dbReference type="PANTHER" id="PTHR33514">
    <property type="entry name" value="PROTEIN ABCI12, CHLOROPLASTIC"/>
    <property type="match status" value="1"/>
</dbReference>
<keyword evidence="2 5" id="KW-0812">Transmembrane</keyword>
<evidence type="ECO:0000256" key="4">
    <source>
        <dbReference type="ARBA" id="ARBA00023136"/>
    </source>
</evidence>
<comment type="subcellular location">
    <subcellularLocation>
        <location evidence="1">Membrane</location>
        <topology evidence="1">Multi-pass membrane protein</topology>
    </subcellularLocation>
</comment>
<dbReference type="OrthoDB" id="1633899at2"/>
<feature type="transmembrane region" description="Helical" evidence="5">
    <location>
        <begin position="67"/>
        <end position="87"/>
    </location>
</feature>
<dbReference type="Pfam" id="PF02361">
    <property type="entry name" value="CbiQ"/>
    <property type="match status" value="1"/>
</dbReference>
<accession>A0A348AEC0</accession>
<evidence type="ECO:0000313" key="6">
    <source>
        <dbReference type="EMBL" id="BBB89418.1"/>
    </source>
</evidence>
<evidence type="ECO:0000256" key="1">
    <source>
        <dbReference type="ARBA" id="ARBA00004141"/>
    </source>
</evidence>
<reference evidence="6 7" key="1">
    <citation type="journal article" date="2018" name="Int. J. Syst. Evol. Microbiol.">
        <title>Methylomusa anaerophila gen. nov., sp. nov., an anaerobic methanol-utilizing bacterium isolated from a microbial fuel cell.</title>
        <authorList>
            <person name="Amano N."/>
            <person name="Yamamuro A."/>
            <person name="Miyahara M."/>
            <person name="Kouzuma A."/>
            <person name="Abe T."/>
            <person name="Watanabe K."/>
        </authorList>
    </citation>
    <scope>NUCLEOTIDE SEQUENCE [LARGE SCALE GENOMIC DNA]</scope>
    <source>
        <strain evidence="6 7">MMFC1</strain>
    </source>
</reference>
<dbReference type="RefSeq" id="WP_126305563.1">
    <property type="nucleotide sequence ID" value="NZ_AP018449.1"/>
</dbReference>
<evidence type="ECO:0000313" key="7">
    <source>
        <dbReference type="Proteomes" id="UP000276437"/>
    </source>
</evidence>
<proteinExistence type="predicted"/>
<dbReference type="InterPro" id="IPR003339">
    <property type="entry name" value="ABC/ECF_trnsptr_transmembrane"/>
</dbReference>
<dbReference type="CDD" id="cd16914">
    <property type="entry name" value="EcfT"/>
    <property type="match status" value="1"/>
</dbReference>
<organism evidence="6 7">
    <name type="scientific">Methylomusa anaerophila</name>
    <dbReference type="NCBI Taxonomy" id="1930071"/>
    <lineage>
        <taxon>Bacteria</taxon>
        <taxon>Bacillati</taxon>
        <taxon>Bacillota</taxon>
        <taxon>Negativicutes</taxon>
        <taxon>Selenomonadales</taxon>
        <taxon>Sporomusaceae</taxon>
        <taxon>Methylomusa</taxon>
    </lineage>
</organism>
<keyword evidence="7" id="KW-1185">Reference proteome</keyword>
<dbReference type="GO" id="GO:0005886">
    <property type="term" value="C:plasma membrane"/>
    <property type="evidence" value="ECO:0007669"/>
    <property type="project" value="TreeGrafter"/>
</dbReference>
<protein>
    <submittedName>
        <fullName evidence="6">Putative HMP/thiamine permease protein YkoC</fullName>
    </submittedName>
</protein>